<comment type="catalytic activity">
    <reaction evidence="10 11">
        <text>D-alanyl-D-alanine + UDP-N-acetyl-alpha-D-muramoyl-L-alanyl-gamma-D-glutamyl-meso-2,6-diaminopimelate + ATP = UDP-N-acetyl-alpha-D-muramoyl-L-alanyl-gamma-D-glutamyl-meso-2,6-diaminopimeloyl-D-alanyl-D-alanine + ADP + phosphate + H(+)</text>
        <dbReference type="Rhea" id="RHEA:28374"/>
        <dbReference type="ChEBI" id="CHEBI:15378"/>
        <dbReference type="ChEBI" id="CHEBI:30616"/>
        <dbReference type="ChEBI" id="CHEBI:43474"/>
        <dbReference type="ChEBI" id="CHEBI:57822"/>
        <dbReference type="ChEBI" id="CHEBI:61386"/>
        <dbReference type="ChEBI" id="CHEBI:83905"/>
        <dbReference type="ChEBI" id="CHEBI:456216"/>
        <dbReference type="EC" id="6.3.2.10"/>
    </reaction>
</comment>
<evidence type="ECO:0000256" key="4">
    <source>
        <dbReference type="ARBA" id="ARBA00022741"/>
    </source>
</evidence>
<evidence type="ECO:0000259" key="13">
    <source>
        <dbReference type="Pfam" id="PF02875"/>
    </source>
</evidence>
<dbReference type="Pfam" id="PF08245">
    <property type="entry name" value="Mur_ligase_M"/>
    <property type="match status" value="1"/>
</dbReference>
<comment type="similarity">
    <text evidence="10">Belongs to the MurCDEF family. MurF subfamily.</text>
</comment>
<evidence type="ECO:0000256" key="3">
    <source>
        <dbReference type="ARBA" id="ARBA00022618"/>
    </source>
</evidence>
<dbReference type="SUPFAM" id="SSF53244">
    <property type="entry name" value="MurD-like peptide ligases, peptide-binding domain"/>
    <property type="match status" value="1"/>
</dbReference>
<dbReference type="UniPathway" id="UPA00219"/>
<keyword evidence="2 10" id="KW-0436">Ligase</keyword>
<dbReference type="SUPFAM" id="SSF63418">
    <property type="entry name" value="MurE/MurF N-terminal domain"/>
    <property type="match status" value="1"/>
</dbReference>
<keyword evidence="6 10" id="KW-0133">Cell shape</keyword>
<evidence type="ECO:0000256" key="10">
    <source>
        <dbReference type="HAMAP-Rule" id="MF_02019"/>
    </source>
</evidence>
<evidence type="ECO:0000313" key="16">
    <source>
        <dbReference type="Proteomes" id="UP000261111"/>
    </source>
</evidence>
<dbReference type="NCBIfam" id="TIGR01143">
    <property type="entry name" value="murF"/>
    <property type="match status" value="1"/>
</dbReference>
<dbReference type="GeneID" id="93335883"/>
<dbReference type="GO" id="GO:0008766">
    <property type="term" value="F:UDP-N-acetylmuramoylalanyl-D-glutamyl-2,6-diaminopimelate-D-alanyl-D-alanine ligase activity"/>
    <property type="evidence" value="ECO:0007669"/>
    <property type="project" value="RHEA"/>
</dbReference>
<dbReference type="InterPro" id="IPR051046">
    <property type="entry name" value="MurCDEF_CellWall_CoF430Synth"/>
</dbReference>
<keyword evidence="3 10" id="KW-0132">Cell division</keyword>
<evidence type="ECO:0000256" key="11">
    <source>
        <dbReference type="RuleBase" id="RU004136"/>
    </source>
</evidence>
<evidence type="ECO:0000259" key="12">
    <source>
        <dbReference type="Pfam" id="PF01225"/>
    </source>
</evidence>
<dbReference type="GO" id="GO:0047480">
    <property type="term" value="F:UDP-N-acetylmuramoyl-tripeptide-D-alanyl-D-alanine ligase activity"/>
    <property type="evidence" value="ECO:0007669"/>
    <property type="project" value="UniProtKB-UniRule"/>
</dbReference>
<dbReference type="Gene3D" id="3.40.1390.10">
    <property type="entry name" value="MurE/MurF, N-terminal domain"/>
    <property type="match status" value="1"/>
</dbReference>
<feature type="domain" description="Mur ligase N-terminal catalytic" evidence="12">
    <location>
        <begin position="28"/>
        <end position="100"/>
    </location>
</feature>
<sequence length="456" mass="50249">MKNMTLKEIAVACGGIYYGDEESYYKQVTSVTIDSRRIQKDCLFIALRGARVDGHMFIPQSIQDGALCAVSEKRIESASYPYIMVNSCAQALKDIAEHYRRSLRLKVVGISGSVGKTSTKEMIASVLAQKYSVLKTEGNFNNEIGLPLTIFNIREDHEAAILEMGISDFGEMERLAKVARPDVCVLTNIGCAHLEQLKSREGILKAKTEMFLYMNPEGDIILNGDDDMLASVKPANHIEPVFFGLNPDLAYYADEIENLGLKGTAARFHTPDSEFRAHISIPGAHMVYNALAAIAVGRVMGMNDKEIRQGIESLAPLAGRNHLIETETLTIIDDCYNANPASMKASLDVLSKAGGRTVAILGDMFELGPKEHEMHRETGAFAADAGIDELICIGSLAEDIARGAMEVNPEMHVHYYETKTEFLENIDPLINTNDTILVKASHAMEFPEIVEVLKKR</sequence>
<dbReference type="HAMAP" id="MF_02019">
    <property type="entry name" value="MurF"/>
    <property type="match status" value="1"/>
</dbReference>
<evidence type="ECO:0000256" key="5">
    <source>
        <dbReference type="ARBA" id="ARBA00022840"/>
    </source>
</evidence>
<protein>
    <recommendedName>
        <fullName evidence="10 11">UDP-N-acetylmuramoyl-tripeptide--D-alanyl-D-alanine ligase</fullName>
        <ecNumber evidence="10 11">6.3.2.10</ecNumber>
    </recommendedName>
    <alternativeName>
        <fullName evidence="10">D-alanyl-D-alanine-adding enzyme</fullName>
    </alternativeName>
</protein>
<dbReference type="InterPro" id="IPR000713">
    <property type="entry name" value="Mur_ligase_N"/>
</dbReference>
<dbReference type="SUPFAM" id="SSF53623">
    <property type="entry name" value="MurD-like peptide ligases, catalytic domain"/>
    <property type="match status" value="1"/>
</dbReference>
<proteinExistence type="inferred from homology"/>
<evidence type="ECO:0000256" key="9">
    <source>
        <dbReference type="ARBA" id="ARBA00023316"/>
    </source>
</evidence>
<dbReference type="GO" id="GO:0005524">
    <property type="term" value="F:ATP binding"/>
    <property type="evidence" value="ECO:0007669"/>
    <property type="project" value="UniProtKB-UniRule"/>
</dbReference>
<evidence type="ECO:0000256" key="2">
    <source>
        <dbReference type="ARBA" id="ARBA00022598"/>
    </source>
</evidence>
<dbReference type="Gene3D" id="3.90.190.20">
    <property type="entry name" value="Mur ligase, C-terminal domain"/>
    <property type="match status" value="1"/>
</dbReference>
<evidence type="ECO:0000313" key="15">
    <source>
        <dbReference type="EMBL" id="RGC34930.1"/>
    </source>
</evidence>
<comment type="function">
    <text evidence="10 11">Involved in cell wall formation. Catalyzes the final step in the synthesis of UDP-N-acetylmuramoyl-pentapeptide, the precursor of murein.</text>
</comment>
<evidence type="ECO:0000256" key="7">
    <source>
        <dbReference type="ARBA" id="ARBA00022984"/>
    </source>
</evidence>
<organism evidence="15 16">
    <name type="scientific">Hungatella hathewayi</name>
    <dbReference type="NCBI Taxonomy" id="154046"/>
    <lineage>
        <taxon>Bacteria</taxon>
        <taxon>Bacillati</taxon>
        <taxon>Bacillota</taxon>
        <taxon>Clostridia</taxon>
        <taxon>Lachnospirales</taxon>
        <taxon>Lachnospiraceae</taxon>
        <taxon>Hungatella</taxon>
    </lineage>
</organism>
<dbReference type="InterPro" id="IPR035911">
    <property type="entry name" value="MurE/MurF_N"/>
</dbReference>
<dbReference type="EMBL" id="QVIA01000002">
    <property type="protein sequence ID" value="RGC34930.1"/>
    <property type="molecule type" value="Genomic_DNA"/>
</dbReference>
<dbReference type="GO" id="GO:0051301">
    <property type="term" value="P:cell division"/>
    <property type="evidence" value="ECO:0007669"/>
    <property type="project" value="UniProtKB-KW"/>
</dbReference>
<evidence type="ECO:0000259" key="14">
    <source>
        <dbReference type="Pfam" id="PF08245"/>
    </source>
</evidence>
<comment type="caution">
    <text evidence="15">The sequence shown here is derived from an EMBL/GenBank/DDBJ whole genome shotgun (WGS) entry which is preliminary data.</text>
</comment>
<name>A0A3E2X167_9FIRM</name>
<feature type="binding site" evidence="10">
    <location>
        <begin position="112"/>
        <end position="118"/>
    </location>
    <ligand>
        <name>ATP</name>
        <dbReference type="ChEBI" id="CHEBI:30616"/>
    </ligand>
</feature>
<evidence type="ECO:0000256" key="6">
    <source>
        <dbReference type="ARBA" id="ARBA00022960"/>
    </source>
</evidence>
<keyword evidence="9 10" id="KW-0961">Cell wall biogenesis/degradation</keyword>
<dbReference type="RefSeq" id="WP_025655888.1">
    <property type="nucleotide sequence ID" value="NZ_QVIA01000002.1"/>
</dbReference>
<reference evidence="15 16" key="1">
    <citation type="submission" date="2018-08" db="EMBL/GenBank/DDBJ databases">
        <title>A genome reference for cultivated species of the human gut microbiota.</title>
        <authorList>
            <person name="Zou Y."/>
            <person name="Xue W."/>
            <person name="Luo G."/>
        </authorList>
    </citation>
    <scope>NUCLEOTIDE SEQUENCE [LARGE SCALE GENOMIC DNA]</scope>
    <source>
        <strain evidence="15 16">AF19-21</strain>
    </source>
</reference>
<dbReference type="InterPro" id="IPR004101">
    <property type="entry name" value="Mur_ligase_C"/>
</dbReference>
<keyword evidence="8 10" id="KW-0131">Cell cycle</keyword>
<dbReference type="Pfam" id="PF01225">
    <property type="entry name" value="Mur_ligase"/>
    <property type="match status" value="1"/>
</dbReference>
<comment type="subcellular location">
    <subcellularLocation>
        <location evidence="10 11">Cytoplasm</location>
    </subcellularLocation>
</comment>
<comment type="pathway">
    <text evidence="10 11">Cell wall biogenesis; peptidoglycan biosynthesis.</text>
</comment>
<dbReference type="Gene3D" id="3.40.1190.10">
    <property type="entry name" value="Mur-like, catalytic domain"/>
    <property type="match status" value="1"/>
</dbReference>
<dbReference type="Proteomes" id="UP000261111">
    <property type="component" value="Unassembled WGS sequence"/>
</dbReference>
<dbReference type="EC" id="6.3.2.10" evidence="10 11"/>
<feature type="domain" description="Mur ligase C-terminal" evidence="13">
    <location>
        <begin position="319"/>
        <end position="441"/>
    </location>
</feature>
<dbReference type="GO" id="GO:0009252">
    <property type="term" value="P:peptidoglycan biosynthetic process"/>
    <property type="evidence" value="ECO:0007669"/>
    <property type="project" value="UniProtKB-UniRule"/>
</dbReference>
<dbReference type="GO" id="GO:0071555">
    <property type="term" value="P:cell wall organization"/>
    <property type="evidence" value="ECO:0007669"/>
    <property type="project" value="UniProtKB-KW"/>
</dbReference>
<evidence type="ECO:0000256" key="1">
    <source>
        <dbReference type="ARBA" id="ARBA00022490"/>
    </source>
</evidence>
<dbReference type="InterPro" id="IPR013221">
    <property type="entry name" value="Mur_ligase_cen"/>
</dbReference>
<dbReference type="GO" id="GO:0005737">
    <property type="term" value="C:cytoplasm"/>
    <property type="evidence" value="ECO:0007669"/>
    <property type="project" value="UniProtKB-SubCell"/>
</dbReference>
<dbReference type="Pfam" id="PF02875">
    <property type="entry name" value="Mur_ligase_C"/>
    <property type="match status" value="1"/>
</dbReference>
<feature type="domain" description="Mur ligase central" evidence="14">
    <location>
        <begin position="110"/>
        <end position="296"/>
    </location>
</feature>
<dbReference type="InterPro" id="IPR036565">
    <property type="entry name" value="Mur-like_cat_sf"/>
</dbReference>
<dbReference type="InterPro" id="IPR005863">
    <property type="entry name" value="UDP-N-AcMur_synth"/>
</dbReference>
<dbReference type="GO" id="GO:0008360">
    <property type="term" value="P:regulation of cell shape"/>
    <property type="evidence" value="ECO:0007669"/>
    <property type="project" value="UniProtKB-KW"/>
</dbReference>
<dbReference type="PANTHER" id="PTHR43024:SF1">
    <property type="entry name" value="UDP-N-ACETYLMURAMOYL-TRIPEPTIDE--D-ALANYL-D-ALANINE LIGASE"/>
    <property type="match status" value="1"/>
</dbReference>
<dbReference type="AlphaFoldDB" id="A0A3E2X167"/>
<keyword evidence="5 10" id="KW-0067">ATP-binding</keyword>
<accession>A0A3E2X167</accession>
<keyword evidence="1 10" id="KW-0963">Cytoplasm</keyword>
<dbReference type="InterPro" id="IPR036615">
    <property type="entry name" value="Mur_ligase_C_dom_sf"/>
</dbReference>
<keyword evidence="7 10" id="KW-0573">Peptidoglycan synthesis</keyword>
<dbReference type="PANTHER" id="PTHR43024">
    <property type="entry name" value="UDP-N-ACETYLMURAMOYL-TRIPEPTIDE--D-ALANYL-D-ALANINE LIGASE"/>
    <property type="match status" value="1"/>
</dbReference>
<gene>
    <name evidence="10 15" type="primary">murF</name>
    <name evidence="15" type="ORF">DWX41_01625</name>
</gene>
<keyword evidence="4 10" id="KW-0547">Nucleotide-binding</keyword>
<evidence type="ECO:0000256" key="8">
    <source>
        <dbReference type="ARBA" id="ARBA00023306"/>
    </source>
</evidence>